<dbReference type="PANTHER" id="PTHR42687">
    <property type="entry name" value="L-THREONINE 3-DEHYDROGENASE"/>
    <property type="match status" value="1"/>
</dbReference>
<dbReference type="OrthoDB" id="9779902at2"/>
<name>A0A178MDM7_9CHLR</name>
<dbReference type="AlphaFoldDB" id="A0A178MDM7"/>
<dbReference type="FunFam" id="3.40.50.720:FF:000077">
    <property type="entry name" value="L-threonine 3-dehydrogenase, mitochondrial"/>
    <property type="match status" value="1"/>
</dbReference>
<evidence type="ECO:0000313" key="3">
    <source>
        <dbReference type="EMBL" id="OAN46882.1"/>
    </source>
</evidence>
<comment type="similarity">
    <text evidence="1">Belongs to the NAD(P)-dependent epimerase/dehydratase family.</text>
</comment>
<keyword evidence="4" id="KW-1185">Reference proteome</keyword>
<proteinExistence type="inferred from homology"/>
<dbReference type="InterPro" id="IPR001509">
    <property type="entry name" value="Epimerase_deHydtase"/>
</dbReference>
<dbReference type="STRING" id="1707952.A6A03_11280"/>
<feature type="domain" description="NAD-dependent epimerase/dehydratase" evidence="2">
    <location>
        <begin position="5"/>
        <end position="229"/>
    </location>
</feature>
<sequence length="314" mass="34643">MERRILVIGALGQVGSDLVPALRQIYGATHVIASDLKPATDEAGPYAMLDCTDGVALDELVTRMRVGIIYHLAALLSATAERMPQQAWRLNVDGLYTVLEVARLHRCQIFVPSSIAAFGPETPRDPTPQVTIQRPTTMYGISKVISELLCSYYVARYGLDARGLRFPGLISATAPPGGGTTDYAVEIFHAALSTGAYTCYLQPDTRLPLMYMADGIRAMLELMATDRERLRYANAYNIQGFSATPAELAAAISRRIPEFQIDYAIQPYRQAIADSWPHALDDSAARADWGWQPHYDLEGMVDEMLRVIRQQSAS</sequence>
<dbReference type="EMBL" id="LWQS01000041">
    <property type="protein sequence ID" value="OAN46882.1"/>
    <property type="molecule type" value="Genomic_DNA"/>
</dbReference>
<dbReference type="GO" id="GO:0008743">
    <property type="term" value="F:L-threonine 3-dehydrogenase activity"/>
    <property type="evidence" value="ECO:0007669"/>
    <property type="project" value="TreeGrafter"/>
</dbReference>
<dbReference type="InterPro" id="IPR036291">
    <property type="entry name" value="NAD(P)-bd_dom_sf"/>
</dbReference>
<organism evidence="3 4">
    <name type="scientific">Chloroflexus islandicus</name>
    <dbReference type="NCBI Taxonomy" id="1707952"/>
    <lineage>
        <taxon>Bacteria</taxon>
        <taxon>Bacillati</taxon>
        <taxon>Chloroflexota</taxon>
        <taxon>Chloroflexia</taxon>
        <taxon>Chloroflexales</taxon>
        <taxon>Chloroflexineae</taxon>
        <taxon>Chloroflexaceae</taxon>
        <taxon>Chloroflexus</taxon>
    </lineage>
</organism>
<gene>
    <name evidence="3" type="ORF">A6A03_11280</name>
</gene>
<evidence type="ECO:0000313" key="4">
    <source>
        <dbReference type="Proteomes" id="UP000078287"/>
    </source>
</evidence>
<dbReference type="PANTHER" id="PTHR42687:SF1">
    <property type="entry name" value="L-THREONINE 3-DEHYDROGENASE, MITOCHONDRIAL"/>
    <property type="match status" value="1"/>
</dbReference>
<evidence type="ECO:0000259" key="2">
    <source>
        <dbReference type="Pfam" id="PF01370"/>
    </source>
</evidence>
<comment type="caution">
    <text evidence="3">The sequence shown here is derived from an EMBL/GenBank/DDBJ whole genome shotgun (WGS) entry which is preliminary data.</text>
</comment>
<evidence type="ECO:0000256" key="1">
    <source>
        <dbReference type="ARBA" id="ARBA00007637"/>
    </source>
</evidence>
<dbReference type="Gene3D" id="3.40.50.720">
    <property type="entry name" value="NAD(P)-binding Rossmann-like Domain"/>
    <property type="match status" value="1"/>
</dbReference>
<protein>
    <submittedName>
        <fullName evidence="3">UDP-glucose 4-epimerase</fullName>
    </submittedName>
</protein>
<dbReference type="InterPro" id="IPR051225">
    <property type="entry name" value="NAD(P)_epim/dehydratase"/>
</dbReference>
<dbReference type="SUPFAM" id="SSF51735">
    <property type="entry name" value="NAD(P)-binding Rossmann-fold domains"/>
    <property type="match status" value="1"/>
</dbReference>
<dbReference type="GO" id="GO:0006567">
    <property type="term" value="P:L-threonine catabolic process"/>
    <property type="evidence" value="ECO:0007669"/>
    <property type="project" value="TreeGrafter"/>
</dbReference>
<dbReference type="Proteomes" id="UP000078287">
    <property type="component" value="Unassembled WGS sequence"/>
</dbReference>
<dbReference type="RefSeq" id="WP_066785093.1">
    <property type="nucleotide sequence ID" value="NZ_LWQS01000041.1"/>
</dbReference>
<dbReference type="Pfam" id="PF01370">
    <property type="entry name" value="Epimerase"/>
    <property type="match status" value="1"/>
</dbReference>
<reference evidence="3 4" key="1">
    <citation type="submission" date="2016-04" db="EMBL/GenBank/DDBJ databases">
        <title>Chloroflexus islandicus sp. nov., a thermophilic filamentous anoxygenic phototrophic bacterium from geyser Strokkur (Iceland).</title>
        <authorList>
            <person name="Gaisin V.A."/>
            <person name="Kalashnikov A.M."/>
            <person name="Sukhacheva M.V."/>
            <person name="Grouzdev D.S."/>
            <person name="Ivanov T.M."/>
            <person name="Kuznetsov B."/>
            <person name="Gorlenko V.M."/>
        </authorList>
    </citation>
    <scope>NUCLEOTIDE SEQUENCE [LARGE SCALE GENOMIC DNA]</scope>
    <source>
        <strain evidence="4">isl-2</strain>
    </source>
</reference>
<accession>A0A178MDM7</accession>